<evidence type="ECO:0000313" key="7">
    <source>
        <dbReference type="EMBL" id="MEJ8474763.1"/>
    </source>
</evidence>
<evidence type="ECO:0000256" key="2">
    <source>
        <dbReference type="ARBA" id="ARBA00023015"/>
    </source>
</evidence>
<evidence type="ECO:0000313" key="8">
    <source>
        <dbReference type="Proteomes" id="UP001385499"/>
    </source>
</evidence>
<dbReference type="SUPFAM" id="SSF88946">
    <property type="entry name" value="Sigma2 domain of RNA polymerase sigma factors"/>
    <property type="match status" value="1"/>
</dbReference>
<evidence type="ECO:0000259" key="6">
    <source>
        <dbReference type="Pfam" id="PF08281"/>
    </source>
</evidence>
<accession>A0ABU8TLQ4</accession>
<protein>
    <submittedName>
        <fullName evidence="7">RNA polymerase sigma factor</fullName>
    </submittedName>
</protein>
<dbReference type="Gene3D" id="1.10.10.10">
    <property type="entry name" value="Winged helix-like DNA-binding domain superfamily/Winged helix DNA-binding domain"/>
    <property type="match status" value="1"/>
</dbReference>
<sequence>MTEWRMLVSDDTLSDGERSMPSSGIWLSWIEDALVLRRRALRLARGNREDAEDLLSSTLVKAVSHVERHETEVREPRAFLLFAMKNEYISRLRRLNSERQVRDFQADVYQDHTGGLADKKPDQENLLRHQDALREVFKVVNGLPSEFGEVFRLRFCEELSYREIARDLSISEPLARKRVQHLRQKLKSVLSDELEVGGSIAGKKFSQAIG</sequence>
<dbReference type="NCBIfam" id="TIGR02937">
    <property type="entry name" value="sigma70-ECF"/>
    <property type="match status" value="1"/>
</dbReference>
<reference evidence="7 8" key="1">
    <citation type="submission" date="2024-02" db="EMBL/GenBank/DDBJ databases">
        <title>Roseibium algae sp. nov., isolated from marine alga (Grateloupia sp.), showing potential in myo-inositol conversion.</title>
        <authorList>
            <person name="Wang Y."/>
        </authorList>
    </citation>
    <scope>NUCLEOTIDE SEQUENCE [LARGE SCALE GENOMIC DNA]</scope>
    <source>
        <strain evidence="7 8">H3510</strain>
    </source>
</reference>
<dbReference type="InterPro" id="IPR013249">
    <property type="entry name" value="RNA_pol_sigma70_r4_t2"/>
</dbReference>
<dbReference type="EMBL" id="JBAKIA010000006">
    <property type="protein sequence ID" value="MEJ8474763.1"/>
    <property type="molecule type" value="Genomic_DNA"/>
</dbReference>
<dbReference type="Gene3D" id="1.10.1740.10">
    <property type="match status" value="1"/>
</dbReference>
<feature type="domain" description="RNA polymerase sigma-70 region 2" evidence="5">
    <location>
        <begin position="36"/>
        <end position="96"/>
    </location>
</feature>
<comment type="caution">
    <text evidence="7">The sequence shown here is derived from an EMBL/GenBank/DDBJ whole genome shotgun (WGS) entry which is preliminary data.</text>
</comment>
<comment type="similarity">
    <text evidence="1">Belongs to the sigma-70 factor family. ECF subfamily.</text>
</comment>
<dbReference type="InterPro" id="IPR013324">
    <property type="entry name" value="RNA_pol_sigma_r3/r4-like"/>
</dbReference>
<evidence type="ECO:0000259" key="5">
    <source>
        <dbReference type="Pfam" id="PF04542"/>
    </source>
</evidence>
<dbReference type="InterPro" id="IPR007627">
    <property type="entry name" value="RNA_pol_sigma70_r2"/>
</dbReference>
<dbReference type="PANTHER" id="PTHR43133:SF25">
    <property type="entry name" value="RNA POLYMERASE SIGMA FACTOR RFAY-RELATED"/>
    <property type="match status" value="1"/>
</dbReference>
<dbReference type="SUPFAM" id="SSF88659">
    <property type="entry name" value="Sigma3 and sigma4 domains of RNA polymerase sigma factors"/>
    <property type="match status" value="1"/>
</dbReference>
<evidence type="ECO:0000256" key="1">
    <source>
        <dbReference type="ARBA" id="ARBA00010641"/>
    </source>
</evidence>
<dbReference type="Pfam" id="PF04542">
    <property type="entry name" value="Sigma70_r2"/>
    <property type="match status" value="1"/>
</dbReference>
<organism evidence="7 8">
    <name type="scientific">Roseibium algae</name>
    <dbReference type="NCBI Taxonomy" id="3123038"/>
    <lineage>
        <taxon>Bacteria</taxon>
        <taxon>Pseudomonadati</taxon>
        <taxon>Pseudomonadota</taxon>
        <taxon>Alphaproteobacteria</taxon>
        <taxon>Hyphomicrobiales</taxon>
        <taxon>Stappiaceae</taxon>
        <taxon>Roseibium</taxon>
    </lineage>
</organism>
<dbReference type="Proteomes" id="UP001385499">
    <property type="component" value="Unassembled WGS sequence"/>
</dbReference>
<keyword evidence="2" id="KW-0805">Transcription regulation</keyword>
<evidence type="ECO:0000256" key="4">
    <source>
        <dbReference type="ARBA" id="ARBA00023163"/>
    </source>
</evidence>
<keyword evidence="4" id="KW-0804">Transcription</keyword>
<name>A0ABU8TLQ4_9HYPH</name>
<dbReference type="PANTHER" id="PTHR43133">
    <property type="entry name" value="RNA POLYMERASE ECF-TYPE SIGMA FACTO"/>
    <property type="match status" value="1"/>
</dbReference>
<dbReference type="InterPro" id="IPR039425">
    <property type="entry name" value="RNA_pol_sigma-70-like"/>
</dbReference>
<dbReference type="InterPro" id="IPR036388">
    <property type="entry name" value="WH-like_DNA-bd_sf"/>
</dbReference>
<gene>
    <name evidence="7" type="ORF">V6575_11765</name>
</gene>
<dbReference type="InterPro" id="IPR013325">
    <property type="entry name" value="RNA_pol_sigma_r2"/>
</dbReference>
<dbReference type="Pfam" id="PF08281">
    <property type="entry name" value="Sigma70_r4_2"/>
    <property type="match status" value="1"/>
</dbReference>
<keyword evidence="3" id="KW-0731">Sigma factor</keyword>
<feature type="domain" description="RNA polymerase sigma factor 70 region 4 type 2" evidence="6">
    <location>
        <begin position="137"/>
        <end position="186"/>
    </location>
</feature>
<evidence type="ECO:0000256" key="3">
    <source>
        <dbReference type="ARBA" id="ARBA00023082"/>
    </source>
</evidence>
<proteinExistence type="inferred from homology"/>
<keyword evidence="8" id="KW-1185">Reference proteome</keyword>
<dbReference type="InterPro" id="IPR014284">
    <property type="entry name" value="RNA_pol_sigma-70_dom"/>
</dbReference>